<evidence type="ECO:0000259" key="1">
    <source>
        <dbReference type="Pfam" id="PF07883"/>
    </source>
</evidence>
<feature type="domain" description="Cupin type-2" evidence="1">
    <location>
        <begin position="53"/>
        <end position="112"/>
    </location>
</feature>
<sequence length="132" mass="14100">MLYGIEREASVIKSRNADVEAVAVSAVEGKPMYGGNMLVKPLIKGDEMTFLEIHYAAGVGAPLHTHTHESIAYVVKGKVKSTVGSEEFIMGPGDVCRHPKGVLHGLEALEDSVVVEVKSPAPDIGAFFAIRK</sequence>
<accession>A0A1M7TGD9</accession>
<protein>
    <submittedName>
        <fullName evidence="2">Cupin domain-containing protein</fullName>
    </submittedName>
</protein>
<proteinExistence type="predicted"/>
<reference evidence="3" key="1">
    <citation type="submission" date="2016-11" db="EMBL/GenBank/DDBJ databases">
        <authorList>
            <person name="Varghese N."/>
            <person name="Submissions S."/>
        </authorList>
    </citation>
    <scope>NUCLEOTIDE SEQUENCE [LARGE SCALE GENOMIC DNA]</scope>
    <source>
        <strain evidence="3">GAS401</strain>
    </source>
</reference>
<dbReference type="Pfam" id="PF07883">
    <property type="entry name" value="Cupin_2"/>
    <property type="match status" value="1"/>
</dbReference>
<dbReference type="SUPFAM" id="SSF51182">
    <property type="entry name" value="RmlC-like cupins"/>
    <property type="match status" value="1"/>
</dbReference>
<organism evidence="2 3">
    <name type="scientific">Bradyrhizobium erythrophlei</name>
    <dbReference type="NCBI Taxonomy" id="1437360"/>
    <lineage>
        <taxon>Bacteria</taxon>
        <taxon>Pseudomonadati</taxon>
        <taxon>Pseudomonadota</taxon>
        <taxon>Alphaproteobacteria</taxon>
        <taxon>Hyphomicrobiales</taxon>
        <taxon>Nitrobacteraceae</taxon>
        <taxon>Bradyrhizobium</taxon>
    </lineage>
</organism>
<evidence type="ECO:0000313" key="3">
    <source>
        <dbReference type="Proteomes" id="UP000184096"/>
    </source>
</evidence>
<dbReference type="Proteomes" id="UP000184096">
    <property type="component" value="Chromosome I"/>
</dbReference>
<name>A0A1M7TGD9_9BRAD</name>
<gene>
    <name evidence="2" type="ORF">SAMN05444170_1610</name>
</gene>
<dbReference type="InterPro" id="IPR013096">
    <property type="entry name" value="Cupin_2"/>
</dbReference>
<dbReference type="OrthoDB" id="9798709at2"/>
<dbReference type="InterPro" id="IPR011051">
    <property type="entry name" value="RmlC_Cupin_sf"/>
</dbReference>
<dbReference type="Gene3D" id="2.60.120.10">
    <property type="entry name" value="Jelly Rolls"/>
    <property type="match status" value="1"/>
</dbReference>
<dbReference type="EMBL" id="LT670849">
    <property type="protein sequence ID" value="SHN69776.1"/>
    <property type="molecule type" value="Genomic_DNA"/>
</dbReference>
<dbReference type="PANTHER" id="PTHR40112:SF1">
    <property type="entry name" value="H2HPP ISOMERASE"/>
    <property type="match status" value="1"/>
</dbReference>
<dbReference type="AlphaFoldDB" id="A0A1M7TGD9"/>
<dbReference type="InterPro" id="IPR014710">
    <property type="entry name" value="RmlC-like_jellyroll"/>
</dbReference>
<dbReference type="InterPro" id="IPR052535">
    <property type="entry name" value="Bacilysin_H2HPP_isomerase"/>
</dbReference>
<evidence type="ECO:0000313" key="2">
    <source>
        <dbReference type="EMBL" id="SHN69776.1"/>
    </source>
</evidence>
<keyword evidence="3" id="KW-1185">Reference proteome</keyword>
<dbReference type="PANTHER" id="PTHR40112">
    <property type="entry name" value="H2HPP ISOMERASE"/>
    <property type="match status" value="1"/>
</dbReference>